<sequence length="120" mass="13378">MTHVARTITLPPTVTHVARTITLPPTVTHVARTITLPLTVTHVARTITLPLTVNSRCQDNHPTFHCDSRCLTLLLAFSPTSTHTSPNTMSPRDDTLSQHQLIFYVTAPNNVMKKYLMKHA</sequence>
<organism evidence="1">
    <name type="scientific">Timema genevievae</name>
    <name type="common">Walking stick</name>
    <dbReference type="NCBI Taxonomy" id="629358"/>
    <lineage>
        <taxon>Eukaryota</taxon>
        <taxon>Metazoa</taxon>
        <taxon>Ecdysozoa</taxon>
        <taxon>Arthropoda</taxon>
        <taxon>Hexapoda</taxon>
        <taxon>Insecta</taxon>
        <taxon>Pterygota</taxon>
        <taxon>Neoptera</taxon>
        <taxon>Polyneoptera</taxon>
        <taxon>Phasmatodea</taxon>
        <taxon>Timematodea</taxon>
        <taxon>Timematoidea</taxon>
        <taxon>Timematidae</taxon>
        <taxon>Timema</taxon>
    </lineage>
</organism>
<dbReference type="AlphaFoldDB" id="A0A7R9K471"/>
<proteinExistence type="predicted"/>
<reference evidence="1" key="1">
    <citation type="submission" date="2020-11" db="EMBL/GenBank/DDBJ databases">
        <authorList>
            <person name="Tran Van P."/>
        </authorList>
    </citation>
    <scope>NUCLEOTIDE SEQUENCE</scope>
</reference>
<protein>
    <submittedName>
        <fullName evidence="1">Uncharacterized protein</fullName>
    </submittedName>
</protein>
<evidence type="ECO:0000313" key="1">
    <source>
        <dbReference type="EMBL" id="CAD7603409.1"/>
    </source>
</evidence>
<accession>A0A7R9K471</accession>
<name>A0A7R9K471_TIMGE</name>
<gene>
    <name evidence="1" type="ORF">TGEB3V08_LOCUS8767</name>
</gene>
<dbReference type="EMBL" id="OE843549">
    <property type="protein sequence ID" value="CAD7603409.1"/>
    <property type="molecule type" value="Genomic_DNA"/>
</dbReference>